<proteinExistence type="inferred from homology"/>
<keyword evidence="2" id="KW-0378">Hydrolase</keyword>
<dbReference type="InterPro" id="IPR023198">
    <property type="entry name" value="PGP-like_dom2"/>
</dbReference>
<dbReference type="NCBIfam" id="TIGR01428">
    <property type="entry name" value="HAD_type_II"/>
    <property type="match status" value="1"/>
</dbReference>
<dbReference type="InterPro" id="IPR051540">
    <property type="entry name" value="S-2-haloacid_dehalogenase"/>
</dbReference>
<dbReference type="Gene3D" id="1.10.150.240">
    <property type="entry name" value="Putative phosphatase, domain 2"/>
    <property type="match status" value="1"/>
</dbReference>
<dbReference type="OrthoDB" id="264363at2"/>
<dbReference type="EMBL" id="FNCK01000002">
    <property type="protein sequence ID" value="SDF95646.1"/>
    <property type="molecule type" value="Genomic_DNA"/>
</dbReference>
<name>A0A1G7QAU3_9LACT</name>
<gene>
    <name evidence="3" type="ORF">SAMN05421791_10231</name>
</gene>
<dbReference type="SFLD" id="SFLDS00003">
    <property type="entry name" value="Haloacid_Dehalogenase"/>
    <property type="match status" value="1"/>
</dbReference>
<dbReference type="RefSeq" id="WP_090289130.1">
    <property type="nucleotide sequence ID" value="NZ_FNCK01000002.1"/>
</dbReference>
<dbReference type="Gene3D" id="3.40.50.1000">
    <property type="entry name" value="HAD superfamily/HAD-like"/>
    <property type="match status" value="1"/>
</dbReference>
<dbReference type="STRING" id="120956.SAMN05421791_10231"/>
<evidence type="ECO:0000313" key="4">
    <source>
        <dbReference type="Proteomes" id="UP000199708"/>
    </source>
</evidence>
<evidence type="ECO:0000313" key="3">
    <source>
        <dbReference type="EMBL" id="SDF95646.1"/>
    </source>
</evidence>
<dbReference type="GO" id="GO:0019120">
    <property type="term" value="F:hydrolase activity, acting on acid halide bonds, in C-halide compounds"/>
    <property type="evidence" value="ECO:0007669"/>
    <property type="project" value="InterPro"/>
</dbReference>
<dbReference type="PANTHER" id="PTHR43316:SF3">
    <property type="entry name" value="HALOACID DEHALOGENASE, TYPE II (AFU_ORTHOLOGUE AFUA_2G07750)-RELATED"/>
    <property type="match status" value="1"/>
</dbReference>
<dbReference type="SFLD" id="SFLDG01129">
    <property type="entry name" value="C1.5:_HAD__Beta-PGM__Phosphata"/>
    <property type="match status" value="1"/>
</dbReference>
<organism evidence="3 4">
    <name type="scientific">Facklamia miroungae</name>
    <dbReference type="NCBI Taxonomy" id="120956"/>
    <lineage>
        <taxon>Bacteria</taxon>
        <taxon>Bacillati</taxon>
        <taxon>Bacillota</taxon>
        <taxon>Bacilli</taxon>
        <taxon>Lactobacillales</taxon>
        <taxon>Aerococcaceae</taxon>
        <taxon>Facklamia</taxon>
    </lineage>
</organism>
<dbReference type="InterPro" id="IPR036412">
    <property type="entry name" value="HAD-like_sf"/>
</dbReference>
<dbReference type="PANTHER" id="PTHR43316">
    <property type="entry name" value="HYDROLASE, HALOACID DELAHOGENASE-RELATED"/>
    <property type="match status" value="1"/>
</dbReference>
<dbReference type="InterPro" id="IPR006439">
    <property type="entry name" value="HAD-SF_hydro_IA"/>
</dbReference>
<dbReference type="SUPFAM" id="SSF56784">
    <property type="entry name" value="HAD-like"/>
    <property type="match status" value="1"/>
</dbReference>
<dbReference type="NCBIfam" id="TIGR01493">
    <property type="entry name" value="HAD-SF-IA-v2"/>
    <property type="match status" value="1"/>
</dbReference>
<comment type="similarity">
    <text evidence="1">Belongs to the HAD-like hydrolase superfamily. S-2-haloalkanoic acid dehalogenase family.</text>
</comment>
<protein>
    <submittedName>
        <fullName evidence="3">2-haloacid dehalogenase</fullName>
    </submittedName>
</protein>
<dbReference type="InterPro" id="IPR006328">
    <property type="entry name" value="2-HAD"/>
</dbReference>
<accession>A0A1G7QAU3</accession>
<reference evidence="3 4" key="1">
    <citation type="submission" date="2016-10" db="EMBL/GenBank/DDBJ databases">
        <authorList>
            <person name="de Groot N.N."/>
        </authorList>
    </citation>
    <scope>NUCLEOTIDE SEQUENCE [LARGE SCALE GENOMIC DNA]</scope>
    <source>
        <strain evidence="3 4">ATCC BAA-466</strain>
    </source>
</reference>
<dbReference type="AlphaFoldDB" id="A0A1G7QAU3"/>
<dbReference type="Proteomes" id="UP000199708">
    <property type="component" value="Unassembled WGS sequence"/>
</dbReference>
<dbReference type="Pfam" id="PF00702">
    <property type="entry name" value="Hydrolase"/>
    <property type="match status" value="1"/>
</dbReference>
<dbReference type="InterPro" id="IPR023214">
    <property type="entry name" value="HAD_sf"/>
</dbReference>
<evidence type="ECO:0000256" key="1">
    <source>
        <dbReference type="ARBA" id="ARBA00008106"/>
    </source>
</evidence>
<dbReference type="PRINTS" id="PR00413">
    <property type="entry name" value="HADHALOGNASE"/>
</dbReference>
<keyword evidence="4" id="KW-1185">Reference proteome</keyword>
<sequence length="222" mass="25667">MIKAVFFDINETILRLDSIKGAFEKYGKDTTFLKYWFTKLLKTSMVMGSQDNYLNFDKMAEFVLEDVFKEAGEDLKKEDKKILLDSFKSMDPFDDVAESLRILKDSNLKVLAVSNSSESMIKQQLTHAGIFNYFDNYYSVEAVKKNKPFKDIYLYASEEEGLDPSEVMMVASHDWDLYGAKSVGMKTAYIDRKQSVFYPCYPKPDLEDDSLVLLVKKIVIFQ</sequence>
<evidence type="ECO:0000256" key="2">
    <source>
        <dbReference type="ARBA" id="ARBA00022801"/>
    </source>
</evidence>